<keyword evidence="1 2" id="KW-0694">RNA-binding</keyword>
<dbReference type="Pfam" id="PF00076">
    <property type="entry name" value="RRM_1"/>
    <property type="match status" value="3"/>
</dbReference>
<organism evidence="5 6">
    <name type="scientific">Nephila pilipes</name>
    <name type="common">Giant wood spider</name>
    <name type="synonym">Nephila maculata</name>
    <dbReference type="NCBI Taxonomy" id="299642"/>
    <lineage>
        <taxon>Eukaryota</taxon>
        <taxon>Metazoa</taxon>
        <taxon>Ecdysozoa</taxon>
        <taxon>Arthropoda</taxon>
        <taxon>Chelicerata</taxon>
        <taxon>Arachnida</taxon>
        <taxon>Araneae</taxon>
        <taxon>Araneomorphae</taxon>
        <taxon>Entelegynae</taxon>
        <taxon>Araneoidea</taxon>
        <taxon>Nephilidae</taxon>
        <taxon>Nephila</taxon>
    </lineage>
</organism>
<dbReference type="InterPro" id="IPR035979">
    <property type="entry name" value="RBD_domain_sf"/>
</dbReference>
<name>A0A8X6U1C7_NEPPI</name>
<dbReference type="InterPro" id="IPR034221">
    <property type="entry name" value="RBM34_RRM2"/>
</dbReference>
<evidence type="ECO:0000256" key="1">
    <source>
        <dbReference type="ARBA" id="ARBA00022884"/>
    </source>
</evidence>
<accession>A0A8X6U1C7</accession>
<reference evidence="5" key="1">
    <citation type="submission" date="2020-08" db="EMBL/GenBank/DDBJ databases">
        <title>Multicomponent nature underlies the extraordinary mechanical properties of spider dragline silk.</title>
        <authorList>
            <person name="Kono N."/>
            <person name="Nakamura H."/>
            <person name="Mori M."/>
            <person name="Yoshida Y."/>
            <person name="Ohtoshi R."/>
            <person name="Malay A.D."/>
            <person name="Moran D.A.P."/>
            <person name="Tomita M."/>
            <person name="Numata K."/>
            <person name="Arakawa K."/>
        </authorList>
    </citation>
    <scope>NUCLEOTIDE SEQUENCE</scope>
</reference>
<feature type="compositionally biased region" description="Polar residues" evidence="3">
    <location>
        <begin position="70"/>
        <end position="80"/>
    </location>
</feature>
<feature type="compositionally biased region" description="Basic residues" evidence="3">
    <location>
        <begin position="249"/>
        <end position="261"/>
    </location>
</feature>
<dbReference type="PANTHER" id="PTHR10352">
    <property type="entry name" value="EUKARYOTIC TRANSLATION INITIATION FACTOR 3 SUBUNIT G"/>
    <property type="match status" value="1"/>
</dbReference>
<gene>
    <name evidence="5" type="primary">Rbm34</name>
    <name evidence="5" type="ORF">NPIL_314471</name>
</gene>
<evidence type="ECO:0000313" key="5">
    <source>
        <dbReference type="EMBL" id="GFT68428.1"/>
    </source>
</evidence>
<proteinExistence type="predicted"/>
<dbReference type="GO" id="GO:0003723">
    <property type="term" value="F:RNA binding"/>
    <property type="evidence" value="ECO:0007669"/>
    <property type="project" value="UniProtKB-UniRule"/>
</dbReference>
<sequence length="498" mass="56482">MGLALVALIFDIWKIQNRLKMSKYKVGDIAALFPKSAQPKMNTGNKLHSLFDEYYRKSCKRSEKPKEMNPITTHKNNKRNLSGDETNRAENRSDPKKKRKYFDAHNSEDVTVTNSKKAKNAAESADEFASEIVSKKLVTNEETYFPRNKKRKSKHFNYVKAGTSLFSEMSENDASFAKDDLSPVNSEHQQVKKKEIKCQVEADVNSNSEVLQTHKKIKKTQLQDAKVDKSVVNYTVDRMLDKLAPTKSSLKKKQKKARKNKAVNGKAIENQETQNYTEDEKDKIQLQKTNNLSSTKNDFDQINESEGDTKICEKKEKFKKPKETTECLSHTLFVGNLPVDMTPQMLSKLFARFGSLKSCRLRGAVPPKASISKKIASIKNQFHTGQRSRIGFVVFKNEKDAAQALALNGTLYENHHIVVNQAPTFGEKKVYDPACSIFIGNLPFDVDDDAIWSTFDECGPIQAIRLIRDRETGVGKGFGYVLFQVQIQIQVFISITVD</sequence>
<keyword evidence="6" id="KW-1185">Reference proteome</keyword>
<dbReference type="Gene3D" id="3.30.70.330">
    <property type="match status" value="2"/>
</dbReference>
<feature type="region of interest" description="Disordered" evidence="3">
    <location>
        <begin position="245"/>
        <end position="281"/>
    </location>
</feature>
<dbReference type="Proteomes" id="UP000887013">
    <property type="component" value="Unassembled WGS sequence"/>
</dbReference>
<dbReference type="SMART" id="SM00360">
    <property type="entry name" value="RRM"/>
    <property type="match status" value="2"/>
</dbReference>
<evidence type="ECO:0000256" key="2">
    <source>
        <dbReference type="PROSITE-ProRule" id="PRU00176"/>
    </source>
</evidence>
<protein>
    <submittedName>
        <fullName evidence="5">RNA-binding protein 34</fullName>
    </submittedName>
</protein>
<feature type="domain" description="RRM" evidence="4">
    <location>
        <begin position="435"/>
        <end position="498"/>
    </location>
</feature>
<dbReference type="EMBL" id="BMAW01020490">
    <property type="protein sequence ID" value="GFT68428.1"/>
    <property type="molecule type" value="Genomic_DNA"/>
</dbReference>
<evidence type="ECO:0000259" key="4">
    <source>
        <dbReference type="PROSITE" id="PS50102"/>
    </source>
</evidence>
<feature type="compositionally biased region" description="Basic and acidic residues" evidence="3">
    <location>
        <begin position="81"/>
        <end position="94"/>
    </location>
</feature>
<feature type="region of interest" description="Disordered" evidence="3">
    <location>
        <begin position="61"/>
        <end position="123"/>
    </location>
</feature>
<comment type="caution">
    <text evidence="5">The sequence shown here is derived from an EMBL/GenBank/DDBJ whole genome shotgun (WGS) entry which is preliminary data.</text>
</comment>
<feature type="domain" description="RRM" evidence="4">
    <location>
        <begin position="330"/>
        <end position="424"/>
    </location>
</feature>
<dbReference type="InterPro" id="IPR000504">
    <property type="entry name" value="RRM_dom"/>
</dbReference>
<evidence type="ECO:0000313" key="6">
    <source>
        <dbReference type="Proteomes" id="UP000887013"/>
    </source>
</evidence>
<dbReference type="PROSITE" id="PS50102">
    <property type="entry name" value="RRM"/>
    <property type="match status" value="2"/>
</dbReference>
<dbReference type="SUPFAM" id="SSF54928">
    <property type="entry name" value="RNA-binding domain, RBD"/>
    <property type="match status" value="1"/>
</dbReference>
<dbReference type="CDD" id="cd12394">
    <property type="entry name" value="RRM1_RBM34"/>
    <property type="match status" value="1"/>
</dbReference>
<dbReference type="AlphaFoldDB" id="A0A8X6U1C7"/>
<dbReference type="OrthoDB" id="442677at2759"/>
<evidence type="ECO:0000256" key="3">
    <source>
        <dbReference type="SAM" id="MobiDB-lite"/>
    </source>
</evidence>
<dbReference type="CDD" id="cd12395">
    <property type="entry name" value="RRM2_RBM34"/>
    <property type="match status" value="1"/>
</dbReference>
<dbReference type="InterPro" id="IPR012677">
    <property type="entry name" value="Nucleotide-bd_a/b_plait_sf"/>
</dbReference>